<dbReference type="PANTHER" id="PTHR34138:SF1">
    <property type="entry name" value="CELL SHAPE-DETERMINING PROTEIN MREC"/>
    <property type="match status" value="1"/>
</dbReference>
<dbReference type="Pfam" id="PF04085">
    <property type="entry name" value="MreC"/>
    <property type="match status" value="1"/>
</dbReference>
<dbReference type="GO" id="GO:0008360">
    <property type="term" value="P:regulation of cell shape"/>
    <property type="evidence" value="ECO:0007669"/>
    <property type="project" value="UniProtKB-KW"/>
</dbReference>
<dbReference type="Gene3D" id="2.40.10.340">
    <property type="entry name" value="Rod shape-determining protein MreC, domain 1"/>
    <property type="match status" value="1"/>
</dbReference>
<gene>
    <name evidence="6" type="ORF">METZ01_LOCUS322260</name>
</gene>
<evidence type="ECO:0000256" key="4">
    <source>
        <dbReference type="ARBA" id="ARBA00032089"/>
    </source>
</evidence>
<dbReference type="InterPro" id="IPR042177">
    <property type="entry name" value="Cell/Rod_1"/>
</dbReference>
<evidence type="ECO:0000256" key="1">
    <source>
        <dbReference type="ARBA" id="ARBA00009369"/>
    </source>
</evidence>
<name>A0A382P823_9ZZZZ</name>
<dbReference type="InterPro" id="IPR055342">
    <property type="entry name" value="MreC_beta-barrel_core"/>
</dbReference>
<evidence type="ECO:0000313" key="6">
    <source>
        <dbReference type="EMBL" id="SVC69406.1"/>
    </source>
</evidence>
<proteinExistence type="inferred from homology"/>
<dbReference type="PANTHER" id="PTHR34138">
    <property type="entry name" value="CELL SHAPE-DETERMINING PROTEIN MREC"/>
    <property type="match status" value="1"/>
</dbReference>
<dbReference type="InterPro" id="IPR007221">
    <property type="entry name" value="MreC"/>
</dbReference>
<evidence type="ECO:0000256" key="2">
    <source>
        <dbReference type="ARBA" id="ARBA00013855"/>
    </source>
</evidence>
<evidence type="ECO:0000259" key="5">
    <source>
        <dbReference type="Pfam" id="PF04085"/>
    </source>
</evidence>
<feature type="non-terminal residue" evidence="6">
    <location>
        <position position="1"/>
    </location>
</feature>
<keyword evidence="3" id="KW-0133">Cell shape</keyword>
<protein>
    <recommendedName>
        <fullName evidence="2">Cell shape-determining protein MreC</fullName>
    </recommendedName>
    <alternativeName>
        <fullName evidence="4">Cell shape protein MreC</fullName>
    </alternativeName>
</protein>
<feature type="domain" description="Rod shape-determining protein MreC beta-barrel core" evidence="5">
    <location>
        <begin position="7"/>
        <end position="149"/>
    </location>
</feature>
<reference evidence="6" key="1">
    <citation type="submission" date="2018-05" db="EMBL/GenBank/DDBJ databases">
        <authorList>
            <person name="Lanie J.A."/>
            <person name="Ng W.-L."/>
            <person name="Kazmierczak K.M."/>
            <person name="Andrzejewski T.M."/>
            <person name="Davidsen T.M."/>
            <person name="Wayne K.J."/>
            <person name="Tettelin H."/>
            <person name="Glass J.I."/>
            <person name="Rusch D."/>
            <person name="Podicherti R."/>
            <person name="Tsui H.-C.T."/>
            <person name="Winkler M.E."/>
        </authorList>
    </citation>
    <scope>NUCLEOTIDE SEQUENCE</scope>
</reference>
<dbReference type="InterPro" id="IPR042175">
    <property type="entry name" value="Cell/Rod_MreC_2"/>
</dbReference>
<accession>A0A382P823</accession>
<dbReference type="Gene3D" id="2.40.10.350">
    <property type="entry name" value="Rod shape-determining protein MreC, domain 2"/>
    <property type="match status" value="1"/>
</dbReference>
<dbReference type="AlphaFoldDB" id="A0A382P823"/>
<organism evidence="6">
    <name type="scientific">marine metagenome</name>
    <dbReference type="NCBI Taxonomy" id="408172"/>
    <lineage>
        <taxon>unclassified sequences</taxon>
        <taxon>metagenomes</taxon>
        <taxon>ecological metagenomes</taxon>
    </lineage>
</organism>
<dbReference type="GO" id="GO:0005886">
    <property type="term" value="C:plasma membrane"/>
    <property type="evidence" value="ECO:0007669"/>
    <property type="project" value="TreeGrafter"/>
</dbReference>
<evidence type="ECO:0000256" key="3">
    <source>
        <dbReference type="ARBA" id="ARBA00022960"/>
    </source>
</evidence>
<sequence length="178" mass="18917">RPRTAGLESMFIVDVGYDDGVRTGAPVVGPHGLLGQIRDVQPGIAVGIDWTHPDFRASAMLADGEAFGIVENVRGVFREQDQLMLNGTAYNEPVSEGMLVVTSGLGGVFPRGIPIGRIEGIAEEQGSWLKSYWLQPNVHPGSATHVLVAVINAPGDVADMWLDPLETGDEDVGRGSES</sequence>
<comment type="similarity">
    <text evidence="1">Belongs to the MreC family.</text>
</comment>
<dbReference type="EMBL" id="UINC01105457">
    <property type="protein sequence ID" value="SVC69406.1"/>
    <property type="molecule type" value="Genomic_DNA"/>
</dbReference>